<evidence type="ECO:0000256" key="2">
    <source>
        <dbReference type="ARBA" id="ARBA00011915"/>
    </source>
</evidence>
<evidence type="ECO:0000256" key="1">
    <source>
        <dbReference type="ARBA" id="ARBA00001709"/>
    </source>
</evidence>
<dbReference type="AlphaFoldDB" id="A0A838XK07"/>
<name>A0A838XK07_9HYPH</name>
<keyword evidence="5" id="KW-0413">Isomerase</keyword>
<dbReference type="Gene3D" id="3.90.226.10">
    <property type="entry name" value="2-enoyl-CoA Hydratase, Chain A, domain 1"/>
    <property type="match status" value="1"/>
</dbReference>
<reference evidence="5 6" key="1">
    <citation type="submission" date="2020-07" db="EMBL/GenBank/DDBJ databases">
        <authorList>
            <person name="Li M."/>
        </authorList>
    </citation>
    <scope>NUCLEOTIDE SEQUENCE [LARGE SCALE GENOMIC DNA]</scope>
    <source>
        <strain evidence="5 6">DSM 23284</strain>
    </source>
</reference>
<dbReference type="SUPFAM" id="SSF52096">
    <property type="entry name" value="ClpP/crotonase"/>
    <property type="match status" value="1"/>
</dbReference>
<dbReference type="PANTHER" id="PTHR43176">
    <property type="entry name" value="3-HYDROXYISOBUTYRYL-COA HYDROLASE-RELATED"/>
    <property type="match status" value="1"/>
</dbReference>
<dbReference type="EMBL" id="JACEON010000001">
    <property type="protein sequence ID" value="MBA4610207.1"/>
    <property type="molecule type" value="Genomic_DNA"/>
</dbReference>
<dbReference type="GO" id="GO:0016853">
    <property type="term" value="F:isomerase activity"/>
    <property type="evidence" value="ECO:0007669"/>
    <property type="project" value="UniProtKB-KW"/>
</dbReference>
<sequence length="352" mass="38002">MSEDEILFETRGHAGIVTLNRPKALNALSHGMVRALAAQIEAWREDDAVRLVVLRAAGERAFCAGGDIRRIYDQGQAGDPHKVDFFADEYRLNVAIKRYPKPWVSLIDGIVMGGGVGISVHGSHRVGTERTVFAMPETGIGFFPDVGGSYFLPRLRGETGMLAALSAGRMKQADALWTGVLTHAVASADLDGLLDALAESGSPDEVLAAQARTAADLAEGEAPLAERETRIADVFGRDTVAAVLNELDQVTGADADWAAGLADTIRSKSPTSLEIAFRQVRRGADLDFEDCMRMEYRIVSRILEGKDFYEGVRAVLVDKDNTPHWTPANLADVREEDVEAHFSAPAGGDLDV</sequence>
<organism evidence="5 6">
    <name type="scientific">Stappia taiwanensis</name>
    <dbReference type="NCBI Taxonomy" id="992267"/>
    <lineage>
        <taxon>Bacteria</taxon>
        <taxon>Pseudomonadati</taxon>
        <taxon>Pseudomonadota</taxon>
        <taxon>Alphaproteobacteria</taxon>
        <taxon>Hyphomicrobiales</taxon>
        <taxon>Stappiaceae</taxon>
        <taxon>Stappia</taxon>
    </lineage>
</organism>
<proteinExistence type="predicted"/>
<dbReference type="GO" id="GO:0006574">
    <property type="term" value="P:L-valine catabolic process"/>
    <property type="evidence" value="ECO:0007669"/>
    <property type="project" value="TreeGrafter"/>
</dbReference>
<evidence type="ECO:0000313" key="5">
    <source>
        <dbReference type="EMBL" id="MBA4610207.1"/>
    </source>
</evidence>
<dbReference type="InterPro" id="IPR032259">
    <property type="entry name" value="HIBYL-CoA-H"/>
</dbReference>
<dbReference type="EC" id="3.1.2.4" evidence="2"/>
<dbReference type="RefSeq" id="WP_181758396.1">
    <property type="nucleotide sequence ID" value="NZ_BMCR01000001.1"/>
</dbReference>
<dbReference type="Pfam" id="PF16113">
    <property type="entry name" value="ECH_2"/>
    <property type="match status" value="1"/>
</dbReference>
<keyword evidence="3" id="KW-0378">Hydrolase</keyword>
<evidence type="ECO:0000256" key="3">
    <source>
        <dbReference type="ARBA" id="ARBA00022801"/>
    </source>
</evidence>
<dbReference type="InterPro" id="IPR029045">
    <property type="entry name" value="ClpP/crotonase-like_dom_sf"/>
</dbReference>
<dbReference type="Proteomes" id="UP000559404">
    <property type="component" value="Unassembled WGS sequence"/>
</dbReference>
<dbReference type="FunFam" id="3.90.226.10:FF:000026">
    <property type="entry name" value="3-hydroxyisobutyryl-CoA hydrolase, mitochondrial"/>
    <property type="match status" value="1"/>
</dbReference>
<comment type="caution">
    <text evidence="5">The sequence shown here is derived from an EMBL/GenBank/DDBJ whole genome shotgun (WGS) entry which is preliminary data.</text>
</comment>
<dbReference type="CDD" id="cd06558">
    <property type="entry name" value="crotonase-like"/>
    <property type="match status" value="1"/>
</dbReference>
<dbReference type="PANTHER" id="PTHR43176:SF3">
    <property type="entry name" value="3-HYDROXYISOBUTYRYL-COA HYDROLASE, MITOCHONDRIAL"/>
    <property type="match status" value="1"/>
</dbReference>
<feature type="domain" description="Enoyl-CoA hydratase/isomerase" evidence="4">
    <location>
        <begin position="15"/>
        <end position="342"/>
    </location>
</feature>
<gene>
    <name evidence="5" type="ORF">H1W37_00975</name>
</gene>
<keyword evidence="6" id="KW-1185">Reference proteome</keyword>
<evidence type="ECO:0000313" key="6">
    <source>
        <dbReference type="Proteomes" id="UP000559404"/>
    </source>
</evidence>
<protein>
    <recommendedName>
        <fullName evidence="2">3-hydroxyisobutyryl-CoA hydrolase</fullName>
        <ecNumber evidence="2">3.1.2.4</ecNumber>
    </recommendedName>
</protein>
<accession>A0A838XK07</accession>
<dbReference type="GO" id="GO:0003860">
    <property type="term" value="F:3-hydroxyisobutyryl-CoA hydrolase activity"/>
    <property type="evidence" value="ECO:0007669"/>
    <property type="project" value="UniProtKB-EC"/>
</dbReference>
<reference evidence="5 6" key="2">
    <citation type="submission" date="2020-08" db="EMBL/GenBank/DDBJ databases">
        <title>Stappia taiwanensis sp. nov., isolated from a coastal thermal spring.</title>
        <authorList>
            <person name="Kampfer P."/>
        </authorList>
    </citation>
    <scope>NUCLEOTIDE SEQUENCE [LARGE SCALE GENOMIC DNA]</scope>
    <source>
        <strain evidence="5 6">DSM 23284</strain>
    </source>
</reference>
<comment type="catalytic activity">
    <reaction evidence="1">
        <text>3-hydroxy-2-methylpropanoyl-CoA + H2O = 3-hydroxy-2-methylpropanoate + CoA + H(+)</text>
        <dbReference type="Rhea" id="RHEA:20888"/>
        <dbReference type="ChEBI" id="CHEBI:11805"/>
        <dbReference type="ChEBI" id="CHEBI:15377"/>
        <dbReference type="ChEBI" id="CHEBI:15378"/>
        <dbReference type="ChEBI" id="CHEBI:57287"/>
        <dbReference type="ChEBI" id="CHEBI:57340"/>
        <dbReference type="EC" id="3.1.2.4"/>
    </reaction>
</comment>
<evidence type="ECO:0000259" key="4">
    <source>
        <dbReference type="Pfam" id="PF16113"/>
    </source>
</evidence>
<dbReference type="NCBIfam" id="NF004127">
    <property type="entry name" value="PRK05617.1"/>
    <property type="match status" value="1"/>
</dbReference>
<dbReference type="InterPro" id="IPR045004">
    <property type="entry name" value="ECH_dom"/>
</dbReference>